<feature type="region of interest" description="Disordered" evidence="1">
    <location>
        <begin position="38"/>
        <end position="57"/>
    </location>
</feature>
<evidence type="ECO:0000313" key="2">
    <source>
        <dbReference type="EMBL" id="EDM02650.1"/>
    </source>
</evidence>
<dbReference type="EMBL" id="CH473947">
    <property type="protein sequence ID" value="EDM02650.1"/>
    <property type="molecule type" value="Genomic_DNA"/>
</dbReference>
<dbReference type="AlphaFoldDB" id="A6H9E5"/>
<gene>
    <name evidence="2" type="ORF">rCG_61643</name>
</gene>
<reference evidence="3" key="1">
    <citation type="submission" date="2005-09" db="EMBL/GenBank/DDBJ databases">
        <authorList>
            <person name="Mural R.J."/>
            <person name="Li P.W."/>
            <person name="Adams M.D."/>
            <person name="Amanatides P.G."/>
            <person name="Baden-Tillson H."/>
            <person name="Barnstead M."/>
            <person name="Chin S.H."/>
            <person name="Dew I."/>
            <person name="Evans C.A."/>
            <person name="Ferriera S."/>
            <person name="Flanigan M."/>
            <person name="Fosler C."/>
            <person name="Glodek A."/>
            <person name="Gu Z."/>
            <person name="Holt R.A."/>
            <person name="Jennings D."/>
            <person name="Kraft C.L."/>
            <person name="Lu F."/>
            <person name="Nguyen T."/>
            <person name="Nusskern D.R."/>
            <person name="Pfannkoch C.M."/>
            <person name="Sitter C."/>
            <person name="Sutton G.G."/>
            <person name="Venter J.C."/>
            <person name="Wang Z."/>
            <person name="Woodage T."/>
            <person name="Zheng X.H."/>
            <person name="Zhong F."/>
        </authorList>
    </citation>
    <scope>NUCLEOTIDE SEQUENCE [LARGE SCALE GENOMIC DNA]</scope>
    <source>
        <strain>BN</strain>
        <strain evidence="3">Sprague-Dawley</strain>
    </source>
</reference>
<accession>A6H9E5</accession>
<protein>
    <submittedName>
        <fullName evidence="2">RCG61643</fullName>
    </submittedName>
</protein>
<evidence type="ECO:0000256" key="1">
    <source>
        <dbReference type="SAM" id="MobiDB-lite"/>
    </source>
</evidence>
<name>A6H9E5_RAT</name>
<sequence length="73" mass="8003">MCQTMPDQQLCGESMKHAKNIPQQYFLCSEPLGGPRTSLVSKGCSEPPSLQIGEAPTQQCSVYRAEEAKDQQS</sequence>
<evidence type="ECO:0000313" key="3">
    <source>
        <dbReference type="Proteomes" id="UP000234681"/>
    </source>
</evidence>
<proteinExistence type="predicted"/>
<dbReference type="Proteomes" id="UP000234681">
    <property type="component" value="Chromosome 6"/>
</dbReference>
<organism evidence="2 3">
    <name type="scientific">Rattus norvegicus</name>
    <name type="common">Rat</name>
    <dbReference type="NCBI Taxonomy" id="10116"/>
    <lineage>
        <taxon>Eukaryota</taxon>
        <taxon>Metazoa</taxon>
        <taxon>Chordata</taxon>
        <taxon>Craniata</taxon>
        <taxon>Vertebrata</taxon>
        <taxon>Euteleostomi</taxon>
        <taxon>Mammalia</taxon>
        <taxon>Eutheria</taxon>
        <taxon>Euarchontoglires</taxon>
        <taxon>Glires</taxon>
        <taxon>Rodentia</taxon>
        <taxon>Myomorpha</taxon>
        <taxon>Muroidea</taxon>
        <taxon>Muridae</taxon>
        <taxon>Murinae</taxon>
        <taxon>Rattus</taxon>
    </lineage>
</organism>